<reference evidence="4" key="1">
    <citation type="submission" date="2019-08" db="EMBL/GenBank/DDBJ databases">
        <authorList>
            <person name="Kucharzyk K."/>
            <person name="Murdoch R.W."/>
            <person name="Higgins S."/>
            <person name="Loffler F."/>
        </authorList>
    </citation>
    <scope>NUCLEOTIDE SEQUENCE</scope>
</reference>
<dbReference type="GO" id="GO:0004045">
    <property type="term" value="F:peptidyl-tRNA hydrolase activity"/>
    <property type="evidence" value="ECO:0007669"/>
    <property type="project" value="UniProtKB-EC"/>
</dbReference>
<feature type="region of interest" description="Disordered" evidence="2">
    <location>
        <begin position="101"/>
        <end position="146"/>
    </location>
</feature>
<dbReference type="Pfam" id="PF00472">
    <property type="entry name" value="RF-1"/>
    <property type="match status" value="1"/>
</dbReference>
<sequence length="146" mass="15869">MIAPAPGLPDGLVIPADLLRERFTHASGPGGQGVNTADSRVQLSVDLAELSALGVEATRLDRAMEQLAGRRTGTVLTVDAAEFRSQHRNRKAARERLAGLLRSALAAPAPARRPTRPTRASRRRRLEAKHRRAEVKRSRTRPSADS</sequence>
<evidence type="ECO:0000256" key="2">
    <source>
        <dbReference type="SAM" id="MobiDB-lite"/>
    </source>
</evidence>
<dbReference type="InterPro" id="IPR045853">
    <property type="entry name" value="Pep_chain_release_fac_I_sf"/>
</dbReference>
<dbReference type="EMBL" id="VSSQ01022129">
    <property type="protein sequence ID" value="MPM68213.1"/>
    <property type="molecule type" value="Genomic_DNA"/>
</dbReference>
<comment type="similarity">
    <text evidence="1">Belongs to the prokaryotic/mitochondrial release factor family.</text>
</comment>
<protein>
    <submittedName>
        <fullName evidence="4">Peptidyl-tRNA hydrolase ArfB</fullName>
        <ecNumber evidence="4">3.1.1.29</ecNumber>
    </submittedName>
</protein>
<accession>A0A645BYM3</accession>
<dbReference type="AlphaFoldDB" id="A0A645BYM3"/>
<proteinExistence type="inferred from homology"/>
<evidence type="ECO:0000259" key="3">
    <source>
        <dbReference type="Pfam" id="PF00472"/>
    </source>
</evidence>
<feature type="compositionally biased region" description="Low complexity" evidence="2">
    <location>
        <begin position="101"/>
        <end position="112"/>
    </location>
</feature>
<feature type="compositionally biased region" description="Basic residues" evidence="2">
    <location>
        <begin position="113"/>
        <end position="140"/>
    </location>
</feature>
<dbReference type="Gene3D" id="3.30.160.20">
    <property type="match status" value="1"/>
</dbReference>
<organism evidence="4">
    <name type="scientific">bioreactor metagenome</name>
    <dbReference type="NCBI Taxonomy" id="1076179"/>
    <lineage>
        <taxon>unclassified sequences</taxon>
        <taxon>metagenomes</taxon>
        <taxon>ecological metagenomes</taxon>
    </lineage>
</organism>
<dbReference type="GO" id="GO:0003747">
    <property type="term" value="F:translation release factor activity"/>
    <property type="evidence" value="ECO:0007669"/>
    <property type="project" value="InterPro"/>
</dbReference>
<dbReference type="EC" id="3.1.1.29" evidence="4"/>
<evidence type="ECO:0000256" key="1">
    <source>
        <dbReference type="ARBA" id="ARBA00010835"/>
    </source>
</evidence>
<evidence type="ECO:0000313" key="4">
    <source>
        <dbReference type="EMBL" id="MPM68213.1"/>
    </source>
</evidence>
<dbReference type="GO" id="GO:0043022">
    <property type="term" value="F:ribosome binding"/>
    <property type="evidence" value="ECO:0007669"/>
    <property type="project" value="TreeGrafter"/>
</dbReference>
<keyword evidence="4" id="KW-0378">Hydrolase</keyword>
<name>A0A645BYM3_9ZZZZ</name>
<gene>
    <name evidence="4" type="primary">arfB_7</name>
    <name evidence="4" type="ORF">SDC9_115144</name>
</gene>
<dbReference type="GO" id="GO:0072344">
    <property type="term" value="P:rescue of stalled ribosome"/>
    <property type="evidence" value="ECO:0007669"/>
    <property type="project" value="TreeGrafter"/>
</dbReference>
<comment type="caution">
    <text evidence="4">The sequence shown here is derived from an EMBL/GenBank/DDBJ whole genome shotgun (WGS) entry which is preliminary data.</text>
</comment>
<dbReference type="PANTHER" id="PTHR47814:SF1">
    <property type="entry name" value="PEPTIDYL-TRNA HYDROLASE ARFB"/>
    <property type="match status" value="1"/>
</dbReference>
<dbReference type="PANTHER" id="PTHR47814">
    <property type="entry name" value="PEPTIDYL-TRNA HYDROLASE ARFB"/>
    <property type="match status" value="1"/>
</dbReference>
<dbReference type="SUPFAM" id="SSF75620">
    <property type="entry name" value="Release factor"/>
    <property type="match status" value="1"/>
</dbReference>
<feature type="domain" description="Prokaryotic-type class I peptide chain release factors" evidence="3">
    <location>
        <begin position="13"/>
        <end position="139"/>
    </location>
</feature>
<dbReference type="InterPro" id="IPR000352">
    <property type="entry name" value="Pep_chain_release_fac_I"/>
</dbReference>
<dbReference type="NCBIfam" id="NF006718">
    <property type="entry name" value="PRK09256.1"/>
    <property type="match status" value="1"/>
</dbReference>